<sequence length="189" mass="21477">KMAKELSVVIQVNPGNTGFKVVQEMFAKIEVELLVQCLSPLYVGIQWFPKAARAMVLHGIEYCFIPLPLALNLETSDWLRVIIGVESCKAIAIDEMYVDSNHSRRLFIKTSIVCISFNKAFSITGNLLVETMIALSIALIMLRLRFCFWMVTRYKNRNSWQAQTADQARGLAHPADQQPFCPPVNYKYS</sequence>
<proteinExistence type="predicted"/>
<evidence type="ECO:0000313" key="4">
    <source>
        <dbReference type="Proteomes" id="UP000824890"/>
    </source>
</evidence>
<feature type="non-terminal residue" evidence="2">
    <location>
        <position position="1"/>
    </location>
</feature>
<dbReference type="EMBL" id="JAGKQM010000621">
    <property type="protein sequence ID" value="KAH0853972.1"/>
    <property type="molecule type" value="Genomic_DNA"/>
</dbReference>
<accession>A0ABQ7XDG0</accession>
<organism evidence="2 4">
    <name type="scientific">Brassica napus</name>
    <name type="common">Rape</name>
    <dbReference type="NCBI Taxonomy" id="3708"/>
    <lineage>
        <taxon>Eukaryota</taxon>
        <taxon>Viridiplantae</taxon>
        <taxon>Streptophyta</taxon>
        <taxon>Embryophyta</taxon>
        <taxon>Tracheophyta</taxon>
        <taxon>Spermatophyta</taxon>
        <taxon>Magnoliopsida</taxon>
        <taxon>eudicotyledons</taxon>
        <taxon>Gunneridae</taxon>
        <taxon>Pentapetalae</taxon>
        <taxon>rosids</taxon>
        <taxon>malvids</taxon>
        <taxon>Brassicales</taxon>
        <taxon>Brassicaceae</taxon>
        <taxon>Brassiceae</taxon>
        <taxon>Brassica</taxon>
    </lineage>
</organism>
<keyword evidence="1" id="KW-0812">Transmembrane</keyword>
<keyword evidence="4" id="KW-1185">Reference proteome</keyword>
<comment type="caution">
    <text evidence="2">The sequence shown here is derived from an EMBL/GenBank/DDBJ whole genome shotgun (WGS) entry which is preliminary data.</text>
</comment>
<keyword evidence="1" id="KW-1133">Transmembrane helix</keyword>
<feature type="transmembrane region" description="Helical" evidence="1">
    <location>
        <begin position="131"/>
        <end position="151"/>
    </location>
</feature>
<reference evidence="2 4" key="1">
    <citation type="submission" date="2021-05" db="EMBL/GenBank/DDBJ databases">
        <title>Genome Assembly of Synthetic Allotetraploid Brassica napus Reveals Homoeologous Exchanges between Subgenomes.</title>
        <authorList>
            <person name="Davis J.T."/>
        </authorList>
    </citation>
    <scope>NUCLEOTIDE SEQUENCE [LARGE SCALE GENOMIC DNA]</scope>
    <source>
        <strain evidence="4">cv. Da-Ae</strain>
        <tissue evidence="2">Seedling</tissue>
    </source>
</reference>
<dbReference type="Proteomes" id="UP000824890">
    <property type="component" value="Unassembled WGS sequence"/>
</dbReference>
<evidence type="ECO:0000313" key="3">
    <source>
        <dbReference type="EMBL" id="KAH0872054.1"/>
    </source>
</evidence>
<name>A0ABQ7XDG0_BRANA</name>
<gene>
    <name evidence="3" type="ORF">HID58_069416</name>
    <name evidence="2" type="ORF">HID58_092731</name>
</gene>
<evidence type="ECO:0000256" key="1">
    <source>
        <dbReference type="SAM" id="Phobius"/>
    </source>
</evidence>
<keyword evidence="1" id="KW-0472">Membrane</keyword>
<dbReference type="EMBL" id="JAGKQM010000016">
    <property type="protein sequence ID" value="KAH0872054.1"/>
    <property type="molecule type" value="Genomic_DNA"/>
</dbReference>
<evidence type="ECO:0000313" key="2">
    <source>
        <dbReference type="EMBL" id="KAH0853972.1"/>
    </source>
</evidence>
<protein>
    <submittedName>
        <fullName evidence="2">Uncharacterized protein</fullName>
    </submittedName>
</protein>